<feature type="compositionally biased region" description="Basic and acidic residues" evidence="1">
    <location>
        <begin position="214"/>
        <end position="224"/>
    </location>
</feature>
<dbReference type="Proteomes" id="UP001176521">
    <property type="component" value="Unassembled WGS sequence"/>
</dbReference>
<proteinExistence type="predicted"/>
<dbReference type="EMBL" id="JAPDMQ010000707">
    <property type="protein sequence ID" value="KAK0521126.1"/>
    <property type="molecule type" value="Genomic_DNA"/>
</dbReference>
<reference evidence="2" key="1">
    <citation type="journal article" date="2023" name="PhytoFront">
        <title>Draft Genome Resources of Seven Strains of Tilletia horrida, Causal Agent of Kernel Smut of Rice.</title>
        <authorList>
            <person name="Khanal S."/>
            <person name="Antony Babu S."/>
            <person name="Zhou X.G."/>
        </authorList>
    </citation>
    <scope>NUCLEOTIDE SEQUENCE</scope>
    <source>
        <strain evidence="2">TX3</strain>
    </source>
</reference>
<keyword evidence="3" id="KW-1185">Reference proteome</keyword>
<evidence type="ECO:0000313" key="3">
    <source>
        <dbReference type="Proteomes" id="UP001176521"/>
    </source>
</evidence>
<organism evidence="2 3">
    <name type="scientific">Tilletia horrida</name>
    <dbReference type="NCBI Taxonomy" id="155126"/>
    <lineage>
        <taxon>Eukaryota</taxon>
        <taxon>Fungi</taxon>
        <taxon>Dikarya</taxon>
        <taxon>Basidiomycota</taxon>
        <taxon>Ustilaginomycotina</taxon>
        <taxon>Exobasidiomycetes</taxon>
        <taxon>Tilletiales</taxon>
        <taxon>Tilletiaceae</taxon>
        <taxon>Tilletia</taxon>
    </lineage>
</organism>
<gene>
    <name evidence="2" type="ORF">OC842_006882</name>
</gene>
<accession>A0AAN6G7C3</accession>
<evidence type="ECO:0000313" key="2">
    <source>
        <dbReference type="EMBL" id="KAK0521126.1"/>
    </source>
</evidence>
<feature type="region of interest" description="Disordered" evidence="1">
    <location>
        <begin position="363"/>
        <end position="410"/>
    </location>
</feature>
<protein>
    <submittedName>
        <fullName evidence="2">Uncharacterized protein</fullName>
    </submittedName>
</protein>
<name>A0AAN6G7C3_9BASI</name>
<feature type="region of interest" description="Disordered" evidence="1">
    <location>
        <begin position="214"/>
        <end position="264"/>
    </location>
</feature>
<sequence length="410" mass="44180">MVCPPTINAGRLIGASHGTAGGQAKLISAALRMPGLTLSLRTNNFCQHLGNLHTLDIVCDRLKCDKRPGDTIYHIAVRFGQTLTKLRVCALQGVDRAQLSPTAPIMRDEDAMVKVPAGLIDDDGDTVMQNATTQNATSAHHDSRQPVELLQLKSLHVECPEFGFTDMNAMRMPNLETFNLRTASAPFQDGTTRLWTPLEGLEGGMMGPSRDKKAAVRVEQDSLAHHPQHTAASSAYPGSSARAPQHTAAQGGSSVRAPQRTAAWGENPGGHYDWHGLEPHSCAYFLQALAEALTEAGRRTEAEQVRTLIPTPPAPLGIDPIFLTTTDLNSLSRLRISGAEDDDQTELDAEGEADLEQMETIVRTIEQGESGGSDEDDDDDDEDDEDDEDDDDKTPSPPSPSPPQGTRTPG</sequence>
<dbReference type="AlphaFoldDB" id="A0AAN6G7C3"/>
<evidence type="ECO:0000256" key="1">
    <source>
        <dbReference type="SAM" id="MobiDB-lite"/>
    </source>
</evidence>
<comment type="caution">
    <text evidence="2">The sequence shown here is derived from an EMBL/GenBank/DDBJ whole genome shotgun (WGS) entry which is preliminary data.</text>
</comment>
<feature type="compositionally biased region" description="Acidic residues" evidence="1">
    <location>
        <begin position="372"/>
        <end position="392"/>
    </location>
</feature>